<dbReference type="Proteomes" id="UP000030765">
    <property type="component" value="Unassembled WGS sequence"/>
</dbReference>
<sequence>MAYFVGPCHPPHQRVPRLEVAQFQAMARKSKPQQKAQTQRSLQAGAETKEEEENPTPTIMRLAKYRFGLIRFIDAYTPSGGVLPVASLLATLNWKHRTKTVLGLLIDSFSSNINSNTNHIAPIGIRCPIQSGNESSGQTSDRSVHVDLIVLQQTHSWRHPFPEARSCDSSWESGMVSAHRISPVLVLPCHSRRPHRNVPLDEFCPTEKQNLIVGQNLLS</sequence>
<evidence type="ECO:0000313" key="3">
    <source>
        <dbReference type="EnsemblMetazoa" id="ASIC008957-PA"/>
    </source>
</evidence>
<evidence type="ECO:0000256" key="1">
    <source>
        <dbReference type="SAM" id="MobiDB-lite"/>
    </source>
</evidence>
<dbReference type="EMBL" id="KE525091">
    <property type="protein sequence ID" value="KFB41375.1"/>
    <property type="molecule type" value="Genomic_DNA"/>
</dbReference>
<gene>
    <name evidence="2" type="ORF">ZHAS_00008957</name>
</gene>
<organism evidence="2">
    <name type="scientific">Anopheles sinensis</name>
    <name type="common">Mosquito</name>
    <dbReference type="NCBI Taxonomy" id="74873"/>
    <lineage>
        <taxon>Eukaryota</taxon>
        <taxon>Metazoa</taxon>
        <taxon>Ecdysozoa</taxon>
        <taxon>Arthropoda</taxon>
        <taxon>Hexapoda</taxon>
        <taxon>Insecta</taxon>
        <taxon>Pterygota</taxon>
        <taxon>Neoptera</taxon>
        <taxon>Endopterygota</taxon>
        <taxon>Diptera</taxon>
        <taxon>Nematocera</taxon>
        <taxon>Culicoidea</taxon>
        <taxon>Culicidae</taxon>
        <taxon>Anophelinae</taxon>
        <taxon>Anopheles</taxon>
    </lineage>
</organism>
<feature type="compositionally biased region" description="Polar residues" evidence="1">
    <location>
        <begin position="33"/>
        <end position="42"/>
    </location>
</feature>
<keyword evidence="4" id="KW-1185">Reference proteome</keyword>
<dbReference type="EMBL" id="ATLV01016471">
    <property type="status" value="NOT_ANNOTATED_CDS"/>
    <property type="molecule type" value="Genomic_DNA"/>
</dbReference>
<feature type="region of interest" description="Disordered" evidence="1">
    <location>
        <begin position="26"/>
        <end position="55"/>
    </location>
</feature>
<dbReference type="VEuPathDB" id="VectorBase:ASIC008957"/>
<name>A0A084VTT1_ANOSI</name>
<evidence type="ECO:0000313" key="2">
    <source>
        <dbReference type="EMBL" id="KFB41375.1"/>
    </source>
</evidence>
<protein>
    <submittedName>
        <fullName evidence="2 3">Malate dehydrogenase (Nad)</fullName>
    </submittedName>
</protein>
<evidence type="ECO:0000313" key="4">
    <source>
        <dbReference type="Proteomes" id="UP000030765"/>
    </source>
</evidence>
<accession>A0A084VTT1</accession>
<reference evidence="2 4" key="1">
    <citation type="journal article" date="2014" name="BMC Genomics">
        <title>Genome sequence of Anopheles sinensis provides insight into genetics basis of mosquito competence for malaria parasites.</title>
        <authorList>
            <person name="Zhou D."/>
            <person name="Zhang D."/>
            <person name="Ding G."/>
            <person name="Shi L."/>
            <person name="Hou Q."/>
            <person name="Ye Y."/>
            <person name="Xu Y."/>
            <person name="Zhou H."/>
            <person name="Xiong C."/>
            <person name="Li S."/>
            <person name="Yu J."/>
            <person name="Hong S."/>
            <person name="Yu X."/>
            <person name="Zou P."/>
            <person name="Chen C."/>
            <person name="Chang X."/>
            <person name="Wang W."/>
            <person name="Lv Y."/>
            <person name="Sun Y."/>
            <person name="Ma L."/>
            <person name="Shen B."/>
            <person name="Zhu C."/>
        </authorList>
    </citation>
    <scope>NUCLEOTIDE SEQUENCE [LARGE SCALE GENOMIC DNA]</scope>
</reference>
<dbReference type="EnsemblMetazoa" id="ASIC008957-RA">
    <property type="protein sequence ID" value="ASIC008957-PA"/>
    <property type="gene ID" value="ASIC008957"/>
</dbReference>
<proteinExistence type="predicted"/>
<dbReference type="AlphaFoldDB" id="A0A084VTT1"/>
<reference evidence="3" key="2">
    <citation type="submission" date="2020-05" db="UniProtKB">
        <authorList>
            <consortium name="EnsemblMetazoa"/>
        </authorList>
    </citation>
    <scope>IDENTIFICATION</scope>
</reference>